<dbReference type="InterPro" id="IPR007110">
    <property type="entry name" value="Ig-like_dom"/>
</dbReference>
<evidence type="ECO:0000256" key="3">
    <source>
        <dbReference type="ARBA" id="ARBA00023319"/>
    </source>
</evidence>
<dbReference type="AlphaFoldDB" id="A0A3P8PKS9"/>
<dbReference type="PROSITE" id="PS50835">
    <property type="entry name" value="IG_LIKE"/>
    <property type="match status" value="1"/>
</dbReference>
<keyword evidence="6" id="KW-1185">Reference proteome</keyword>
<dbReference type="SMART" id="SM00406">
    <property type="entry name" value="IGv"/>
    <property type="match status" value="1"/>
</dbReference>
<dbReference type="InterPro" id="IPR013783">
    <property type="entry name" value="Ig-like_fold"/>
</dbReference>
<proteinExistence type="predicted"/>
<dbReference type="GO" id="GO:0005102">
    <property type="term" value="F:signaling receptor binding"/>
    <property type="evidence" value="ECO:0007669"/>
    <property type="project" value="TreeGrafter"/>
</dbReference>
<dbReference type="Gene3D" id="2.60.40.10">
    <property type="entry name" value="Immunoglobulins"/>
    <property type="match status" value="1"/>
</dbReference>
<evidence type="ECO:0000313" key="6">
    <source>
        <dbReference type="Proteomes" id="UP000265100"/>
    </source>
</evidence>
<reference evidence="5" key="3">
    <citation type="submission" date="2025-09" db="UniProtKB">
        <authorList>
            <consortium name="Ensembl"/>
        </authorList>
    </citation>
    <scope>IDENTIFICATION</scope>
</reference>
<organism evidence="5 6">
    <name type="scientific">Astatotilapia calliptera</name>
    <name type="common">Eastern happy</name>
    <name type="synonym">Chromis callipterus</name>
    <dbReference type="NCBI Taxonomy" id="8154"/>
    <lineage>
        <taxon>Eukaryota</taxon>
        <taxon>Metazoa</taxon>
        <taxon>Chordata</taxon>
        <taxon>Craniata</taxon>
        <taxon>Vertebrata</taxon>
        <taxon>Euteleostomi</taxon>
        <taxon>Actinopterygii</taxon>
        <taxon>Neopterygii</taxon>
        <taxon>Teleostei</taxon>
        <taxon>Neoteleostei</taxon>
        <taxon>Acanthomorphata</taxon>
        <taxon>Ovalentaria</taxon>
        <taxon>Cichlomorphae</taxon>
        <taxon>Cichliformes</taxon>
        <taxon>Cichlidae</taxon>
        <taxon>African cichlids</taxon>
        <taxon>Pseudocrenilabrinae</taxon>
        <taxon>Haplochromini</taxon>
        <taxon>Astatotilapia</taxon>
    </lineage>
</organism>
<dbReference type="GO" id="GO:0001817">
    <property type="term" value="P:regulation of cytokine production"/>
    <property type="evidence" value="ECO:0007669"/>
    <property type="project" value="TreeGrafter"/>
</dbReference>
<evidence type="ECO:0000256" key="2">
    <source>
        <dbReference type="ARBA" id="ARBA00023136"/>
    </source>
</evidence>
<accession>A0A3P8PKS9</accession>
<sequence>MGKDAESPHTLCPRLTLFFTLHTHSIARETQGLVQGICSRIKVVVLEGSDAILPCSLNTKESVEQELFDWMKKAPNKQEVFMYNGGNHYNNGLSGQDEHFRGRVSHFPLELQFGNASIIIRNTMVADSGNYTCDFPRLRTQAFNIRLVVGEYFSFEASEKNLSLNTHFFF</sequence>
<dbReference type="PANTHER" id="PTHR24100">
    <property type="entry name" value="BUTYROPHILIN"/>
    <property type="match status" value="1"/>
</dbReference>
<dbReference type="Bgee" id="ENSACLG00000012003">
    <property type="expression patterns" value="Expressed in zone of skin and 1 other cell type or tissue"/>
</dbReference>
<dbReference type="Pfam" id="PF07686">
    <property type="entry name" value="V-set"/>
    <property type="match status" value="1"/>
</dbReference>
<dbReference type="GO" id="GO:0050852">
    <property type="term" value="P:T cell receptor signaling pathway"/>
    <property type="evidence" value="ECO:0007669"/>
    <property type="project" value="TreeGrafter"/>
</dbReference>
<feature type="domain" description="Ig-like" evidence="4">
    <location>
        <begin position="13"/>
        <end position="133"/>
    </location>
</feature>
<protein>
    <recommendedName>
        <fullName evidence="4">Ig-like domain-containing protein</fullName>
    </recommendedName>
</protein>
<dbReference type="InterPro" id="IPR003599">
    <property type="entry name" value="Ig_sub"/>
</dbReference>
<dbReference type="SMART" id="SM00409">
    <property type="entry name" value="IG"/>
    <property type="match status" value="1"/>
</dbReference>
<evidence type="ECO:0000259" key="4">
    <source>
        <dbReference type="PROSITE" id="PS50835"/>
    </source>
</evidence>
<dbReference type="OMA" id="QTHNDTI"/>
<dbReference type="GO" id="GO:0009897">
    <property type="term" value="C:external side of plasma membrane"/>
    <property type="evidence" value="ECO:0007669"/>
    <property type="project" value="TreeGrafter"/>
</dbReference>
<dbReference type="InterPro" id="IPR013106">
    <property type="entry name" value="Ig_V-set"/>
</dbReference>
<dbReference type="Proteomes" id="UP000265100">
    <property type="component" value="Chromosome 5"/>
</dbReference>
<reference evidence="5" key="2">
    <citation type="submission" date="2025-08" db="UniProtKB">
        <authorList>
            <consortium name="Ensembl"/>
        </authorList>
    </citation>
    <scope>IDENTIFICATION</scope>
</reference>
<comment type="subcellular location">
    <subcellularLocation>
        <location evidence="1">Membrane</location>
    </subcellularLocation>
</comment>
<reference evidence="5" key="1">
    <citation type="submission" date="2018-05" db="EMBL/GenBank/DDBJ databases">
        <authorList>
            <person name="Datahose"/>
        </authorList>
    </citation>
    <scope>NUCLEOTIDE SEQUENCE</scope>
</reference>
<keyword evidence="2" id="KW-0472">Membrane</keyword>
<dbReference type="InterPro" id="IPR036179">
    <property type="entry name" value="Ig-like_dom_sf"/>
</dbReference>
<dbReference type="SUPFAM" id="SSF48726">
    <property type="entry name" value="Immunoglobulin"/>
    <property type="match status" value="1"/>
</dbReference>
<name>A0A3P8PKS9_ASTCA</name>
<dbReference type="GeneTree" id="ENSGT01150000287456"/>
<dbReference type="InterPro" id="IPR050504">
    <property type="entry name" value="IgSF_BTN/MOG"/>
</dbReference>
<dbReference type="PANTHER" id="PTHR24100:SF130">
    <property type="entry name" value="BUTYROPHILIN-LIKE PROTEIN 9"/>
    <property type="match status" value="1"/>
</dbReference>
<keyword evidence="3" id="KW-0393">Immunoglobulin domain</keyword>
<evidence type="ECO:0000256" key="1">
    <source>
        <dbReference type="ARBA" id="ARBA00004370"/>
    </source>
</evidence>
<dbReference type="Ensembl" id="ENSACLT00000017978.2">
    <property type="protein sequence ID" value="ENSACLP00000017559.2"/>
    <property type="gene ID" value="ENSACLG00000012003.2"/>
</dbReference>
<evidence type="ECO:0000313" key="5">
    <source>
        <dbReference type="Ensembl" id="ENSACLP00000017559.2"/>
    </source>
</evidence>